<comment type="caution">
    <text evidence="1">The sequence shown here is derived from an EMBL/GenBank/DDBJ whole genome shotgun (WGS) entry which is preliminary data.</text>
</comment>
<reference evidence="1" key="2">
    <citation type="submission" date="2006-05" db="EMBL/GenBank/DDBJ databases">
        <title>Sequencing of the draft genome and assembly of Desulfuromonas acetoxidans DSM 684.</title>
        <authorList>
            <consortium name="US DOE Joint Genome Institute (JGI-PGF)"/>
            <person name="Copeland A."/>
            <person name="Lucas S."/>
            <person name="Lapidus A."/>
            <person name="Barry K."/>
            <person name="Detter J.C."/>
            <person name="Glavina del Rio T."/>
            <person name="Hammon N."/>
            <person name="Israni S."/>
            <person name="Dalin E."/>
            <person name="Tice H."/>
            <person name="Bruce D."/>
            <person name="Pitluck S."/>
            <person name="Richardson P."/>
        </authorList>
    </citation>
    <scope>NUCLEOTIDE SEQUENCE [LARGE SCALE GENOMIC DNA]</scope>
    <source>
        <strain evidence="1">DSM 684</strain>
    </source>
</reference>
<dbReference type="AlphaFoldDB" id="Q1JXD1"/>
<reference evidence="1" key="1">
    <citation type="submission" date="2006-05" db="EMBL/GenBank/DDBJ databases">
        <title>Annotation of the draft genome assembly of Desulfuromonas acetoxidans DSM 684.</title>
        <authorList>
            <consortium name="US DOE Joint Genome Institute (JGI-ORNL)"/>
            <person name="Larimer F."/>
            <person name="Land M."/>
            <person name="Hauser L."/>
        </authorList>
    </citation>
    <scope>NUCLEOTIDE SEQUENCE [LARGE SCALE GENOMIC DNA]</scope>
    <source>
        <strain evidence="1">DSM 684</strain>
    </source>
</reference>
<evidence type="ECO:0000313" key="2">
    <source>
        <dbReference type="Proteomes" id="UP000005695"/>
    </source>
</evidence>
<sequence>MVVVLVRYISDLNEKTARFARHCVEKYTFVELVHSSKDGIDYVACDAWGLTGEEWQDAIFAALKELRVEMHGKTG</sequence>
<organism evidence="1 2">
    <name type="scientific">Desulfuromonas acetoxidans (strain DSM 684 / 11070)</name>
    <dbReference type="NCBI Taxonomy" id="281689"/>
    <lineage>
        <taxon>Bacteria</taxon>
        <taxon>Pseudomonadati</taxon>
        <taxon>Thermodesulfobacteriota</taxon>
        <taxon>Desulfuromonadia</taxon>
        <taxon>Desulfuromonadales</taxon>
        <taxon>Desulfuromonadaceae</taxon>
        <taxon>Desulfuromonas</taxon>
    </lineage>
</organism>
<dbReference type="Proteomes" id="UP000005695">
    <property type="component" value="Unassembled WGS sequence"/>
</dbReference>
<proteinExistence type="predicted"/>
<gene>
    <name evidence="1" type="ORF">Dace_0870</name>
</gene>
<name>Q1JXD1_DESA6</name>
<accession>Q1JXD1</accession>
<protein>
    <submittedName>
        <fullName evidence="1">Uncharacterized protein</fullName>
    </submittedName>
</protein>
<dbReference type="EMBL" id="AAEW02000016">
    <property type="protein sequence ID" value="EAT14861.1"/>
    <property type="molecule type" value="Genomic_DNA"/>
</dbReference>
<dbReference type="OrthoDB" id="6168991at2"/>
<evidence type="ECO:0000313" key="1">
    <source>
        <dbReference type="EMBL" id="EAT14861.1"/>
    </source>
</evidence>
<keyword evidence="2" id="KW-1185">Reference proteome</keyword>